<comment type="similarity">
    <text evidence="3 18">Belongs to the complex I subunit 2 family.</text>
</comment>
<name>X2CUS8_9CRUS</name>
<evidence type="ECO:0000256" key="6">
    <source>
        <dbReference type="ARBA" id="ARBA00022448"/>
    </source>
</evidence>
<dbReference type="GeneID" id="18984416"/>
<protein>
    <recommendedName>
        <fullName evidence="5 18">NADH-ubiquinone oxidoreductase chain 2</fullName>
        <ecNumber evidence="4 18">7.1.1.2</ecNumber>
    </recommendedName>
</protein>
<keyword evidence="13 18" id="KW-0520">NAD</keyword>
<feature type="transmembrane region" description="Helical" evidence="18">
    <location>
        <begin position="199"/>
        <end position="222"/>
    </location>
</feature>
<dbReference type="PANTHER" id="PTHR46552:SF1">
    <property type="entry name" value="NADH-UBIQUINONE OXIDOREDUCTASE CHAIN 2"/>
    <property type="match status" value="1"/>
</dbReference>
<keyword evidence="14 18" id="KW-0830">Ubiquinone</keyword>
<dbReference type="CTD" id="4536"/>
<dbReference type="InterPro" id="IPR050175">
    <property type="entry name" value="Complex_I_Subunit_2"/>
</dbReference>
<keyword evidence="12 18" id="KW-1133">Transmembrane helix</keyword>
<dbReference type="AlphaFoldDB" id="X2CUS8"/>
<keyword evidence="16 18" id="KW-0472">Membrane</keyword>
<reference evidence="20" key="1">
    <citation type="journal article" date="2014" name="Mitochondrial DNA">
        <title>The mitochondrial genome of Nobia grandis Sowerby, 1839 (Cirripedia: Sessilia): the first report from the coral-inhabiting barnacles family Pyrgomatidae.</title>
        <authorList>
            <person name="Shen X."/>
            <person name="Chan B.K."/>
            <person name="Tsang L.M."/>
        </authorList>
    </citation>
    <scope>NUCLEOTIDE SEQUENCE</scope>
</reference>
<sequence>MNLYFPPFLYFFFLISGTLITISSSSMFGMWLGLEINLMSFIPMIINLENNKKSSEAAIKYFLIQAIASAMVIFSSLLFFMYSGNQFSTTPNILMTLALCLKLGMAPFHFWFPEVLEGLNWMNSLLLLTWQKISPLVILSVFFYSKVLIFTALMSAIIGSISGINQTSMRKILAFSSISHLGLMSSMMFFNSGLWMNYFLIYSLTSFILCISLWLLNMNYFSQLTIGKNMNEKFIIFVNLLSLGGLPPLLGFFPKWTAMMVISNSFPVLTILIVSSLITLYFYTRLCFSTFTLYMQNMIWTQKSKTNKNFYLLSTLTIFSLVGMMPLSFLNL</sequence>
<comment type="subcellular location">
    <subcellularLocation>
        <location evidence="2 18">Mitochondrion inner membrane</location>
        <topology evidence="2 18">Multi-pass membrane protein</topology>
    </subcellularLocation>
</comment>
<evidence type="ECO:0000256" key="11">
    <source>
        <dbReference type="ARBA" id="ARBA00022982"/>
    </source>
</evidence>
<evidence type="ECO:0000259" key="19">
    <source>
        <dbReference type="Pfam" id="PF00361"/>
    </source>
</evidence>
<dbReference type="PANTHER" id="PTHR46552">
    <property type="entry name" value="NADH-UBIQUINONE OXIDOREDUCTASE CHAIN 2"/>
    <property type="match status" value="1"/>
</dbReference>
<keyword evidence="15 18" id="KW-0496">Mitochondrion</keyword>
<evidence type="ECO:0000256" key="16">
    <source>
        <dbReference type="ARBA" id="ARBA00023136"/>
    </source>
</evidence>
<dbReference type="GO" id="GO:0008137">
    <property type="term" value="F:NADH dehydrogenase (ubiquinone) activity"/>
    <property type="evidence" value="ECO:0007669"/>
    <property type="project" value="UniProtKB-EC"/>
</dbReference>
<keyword evidence="7 18" id="KW-0679">Respiratory chain</keyword>
<evidence type="ECO:0000256" key="1">
    <source>
        <dbReference type="ARBA" id="ARBA00003257"/>
    </source>
</evidence>
<geneLocation type="mitochondrion" evidence="20"/>
<feature type="transmembrane region" description="Helical" evidence="18">
    <location>
        <begin position="309"/>
        <end position="330"/>
    </location>
</feature>
<dbReference type="GO" id="GO:0006120">
    <property type="term" value="P:mitochondrial electron transport, NADH to ubiquinone"/>
    <property type="evidence" value="ECO:0007669"/>
    <property type="project" value="InterPro"/>
</dbReference>
<keyword evidence="11 18" id="KW-0249">Electron transport</keyword>
<feature type="transmembrane region" description="Helical" evidence="18">
    <location>
        <begin position="234"/>
        <end position="253"/>
    </location>
</feature>
<evidence type="ECO:0000256" key="18">
    <source>
        <dbReference type="RuleBase" id="RU003403"/>
    </source>
</evidence>
<evidence type="ECO:0000256" key="13">
    <source>
        <dbReference type="ARBA" id="ARBA00023027"/>
    </source>
</evidence>
<evidence type="ECO:0000256" key="5">
    <source>
        <dbReference type="ARBA" id="ARBA00021008"/>
    </source>
</evidence>
<evidence type="ECO:0000256" key="7">
    <source>
        <dbReference type="ARBA" id="ARBA00022660"/>
    </source>
</evidence>
<comment type="function">
    <text evidence="18">Core subunit of the mitochondrial membrane respiratory chain NADH dehydrogenase (Complex I) which catalyzes electron transfer from NADH through the respiratory chain, using ubiquinone as an electron acceptor. Essential for the catalytic activity and assembly of complex I.</text>
</comment>
<gene>
    <name evidence="20" type="primary">ND2</name>
</gene>
<evidence type="ECO:0000256" key="2">
    <source>
        <dbReference type="ARBA" id="ARBA00004448"/>
    </source>
</evidence>
<keyword evidence="8 18" id="KW-0812">Transmembrane</keyword>
<evidence type="ECO:0000256" key="4">
    <source>
        <dbReference type="ARBA" id="ARBA00012944"/>
    </source>
</evidence>
<feature type="transmembrane region" description="Helical" evidence="18">
    <location>
        <begin position="265"/>
        <end position="288"/>
    </location>
</feature>
<feature type="transmembrane region" description="Helical" evidence="18">
    <location>
        <begin position="172"/>
        <end position="193"/>
    </location>
</feature>
<keyword evidence="6" id="KW-0813">Transport</keyword>
<evidence type="ECO:0000256" key="15">
    <source>
        <dbReference type="ARBA" id="ARBA00023128"/>
    </source>
</evidence>
<keyword evidence="10 18" id="KW-1278">Translocase</keyword>
<dbReference type="InterPro" id="IPR003917">
    <property type="entry name" value="NADH_UbQ_OxRdtase_chain2"/>
</dbReference>
<organism evidence="20">
    <name type="scientific">Nobia grandis</name>
    <dbReference type="NCBI Taxonomy" id="432341"/>
    <lineage>
        <taxon>Eukaryota</taxon>
        <taxon>Metazoa</taxon>
        <taxon>Ecdysozoa</taxon>
        <taxon>Arthropoda</taxon>
        <taxon>Crustacea</taxon>
        <taxon>Multicrustacea</taxon>
        <taxon>Cirripedia</taxon>
        <taxon>Thoracica</taxon>
        <taxon>Thoracicalcarea</taxon>
        <taxon>Balanomorpha</taxon>
        <taxon>Balanoidea</taxon>
        <taxon>Pyrgomatidae</taxon>
        <taxon>Nobia</taxon>
    </lineage>
</organism>
<dbReference type="RefSeq" id="YP_009024529.1">
    <property type="nucleotide sequence ID" value="NC_023945.1"/>
</dbReference>
<feature type="domain" description="NADH:quinone oxidoreductase/Mrp antiporter transmembrane" evidence="19">
    <location>
        <begin position="24"/>
        <end position="279"/>
    </location>
</feature>
<dbReference type="Pfam" id="PF00361">
    <property type="entry name" value="Proton_antipo_M"/>
    <property type="match status" value="1"/>
</dbReference>
<evidence type="ECO:0000256" key="3">
    <source>
        <dbReference type="ARBA" id="ARBA00007012"/>
    </source>
</evidence>
<evidence type="ECO:0000313" key="20">
    <source>
        <dbReference type="EMBL" id="AHB38955.1"/>
    </source>
</evidence>
<feature type="transmembrane region" description="Helical" evidence="18">
    <location>
        <begin position="133"/>
        <end position="160"/>
    </location>
</feature>
<dbReference type="InterPro" id="IPR001750">
    <property type="entry name" value="ND/Mrp_TM"/>
</dbReference>
<evidence type="ECO:0000256" key="10">
    <source>
        <dbReference type="ARBA" id="ARBA00022967"/>
    </source>
</evidence>
<evidence type="ECO:0000256" key="17">
    <source>
        <dbReference type="ARBA" id="ARBA00049551"/>
    </source>
</evidence>
<accession>X2CUS8</accession>
<evidence type="ECO:0000256" key="8">
    <source>
        <dbReference type="ARBA" id="ARBA00022692"/>
    </source>
</evidence>
<dbReference type="EMBL" id="KF720334">
    <property type="protein sequence ID" value="AHB38955.1"/>
    <property type="molecule type" value="Genomic_DNA"/>
</dbReference>
<feature type="transmembrane region" description="Helical" evidence="18">
    <location>
        <begin position="58"/>
        <end position="81"/>
    </location>
</feature>
<dbReference type="EC" id="7.1.1.2" evidence="4 18"/>
<feature type="transmembrane region" description="Helical" evidence="18">
    <location>
        <begin position="7"/>
        <end position="34"/>
    </location>
</feature>
<evidence type="ECO:0000256" key="12">
    <source>
        <dbReference type="ARBA" id="ARBA00022989"/>
    </source>
</evidence>
<proteinExistence type="inferred from homology"/>
<comment type="function">
    <text evidence="1">Core subunit of the mitochondrial membrane respiratory chain NADH dehydrogenase (Complex I) that is believed to belong to the minimal assembly required for catalysis. Complex I functions in the transfer of electrons from NADH to the respiratory chain. The immediate electron acceptor for the enzyme is believed to be ubiquinone.</text>
</comment>
<feature type="transmembrane region" description="Helical" evidence="18">
    <location>
        <begin position="93"/>
        <end position="113"/>
    </location>
</feature>
<keyword evidence="9 18" id="KW-0999">Mitochondrion inner membrane</keyword>
<evidence type="ECO:0000256" key="9">
    <source>
        <dbReference type="ARBA" id="ARBA00022792"/>
    </source>
</evidence>
<evidence type="ECO:0000256" key="14">
    <source>
        <dbReference type="ARBA" id="ARBA00023075"/>
    </source>
</evidence>
<comment type="catalytic activity">
    <reaction evidence="17 18">
        <text>a ubiquinone + NADH + 5 H(+)(in) = a ubiquinol + NAD(+) + 4 H(+)(out)</text>
        <dbReference type="Rhea" id="RHEA:29091"/>
        <dbReference type="Rhea" id="RHEA-COMP:9565"/>
        <dbReference type="Rhea" id="RHEA-COMP:9566"/>
        <dbReference type="ChEBI" id="CHEBI:15378"/>
        <dbReference type="ChEBI" id="CHEBI:16389"/>
        <dbReference type="ChEBI" id="CHEBI:17976"/>
        <dbReference type="ChEBI" id="CHEBI:57540"/>
        <dbReference type="ChEBI" id="CHEBI:57945"/>
        <dbReference type="EC" id="7.1.1.2"/>
    </reaction>
</comment>
<dbReference type="GO" id="GO:0005743">
    <property type="term" value="C:mitochondrial inner membrane"/>
    <property type="evidence" value="ECO:0007669"/>
    <property type="project" value="UniProtKB-SubCell"/>
</dbReference>
<dbReference type="PRINTS" id="PR01436">
    <property type="entry name" value="NADHDHGNASE2"/>
</dbReference>